<dbReference type="Proteomes" id="UP000053791">
    <property type="component" value="Unassembled WGS sequence"/>
</dbReference>
<dbReference type="RefSeq" id="WP_068349662.1">
    <property type="nucleotide sequence ID" value="NZ_LQBQ01000038.1"/>
</dbReference>
<evidence type="ECO:0000256" key="1">
    <source>
        <dbReference type="SAM" id="Phobius"/>
    </source>
</evidence>
<evidence type="ECO:0000313" key="3">
    <source>
        <dbReference type="Proteomes" id="UP000053791"/>
    </source>
</evidence>
<feature type="transmembrane region" description="Helical" evidence="1">
    <location>
        <begin position="161"/>
        <end position="182"/>
    </location>
</feature>
<feature type="transmembrane region" description="Helical" evidence="1">
    <location>
        <begin position="98"/>
        <end position="120"/>
    </location>
</feature>
<protein>
    <recommendedName>
        <fullName evidence="4">Bile acid:sodium symporter</fullName>
    </recommendedName>
</protein>
<feature type="transmembrane region" description="Helical" evidence="1">
    <location>
        <begin position="194"/>
        <end position="214"/>
    </location>
</feature>
<dbReference type="EMBL" id="LQBQ01000038">
    <property type="protein sequence ID" value="KUJ73304.1"/>
    <property type="molecule type" value="Genomic_DNA"/>
</dbReference>
<gene>
    <name evidence="2" type="ORF">AVO45_14530</name>
</gene>
<keyword evidence="1" id="KW-0472">Membrane</keyword>
<dbReference type="Gene3D" id="1.20.1530.20">
    <property type="match status" value="1"/>
</dbReference>
<evidence type="ECO:0008006" key="4">
    <source>
        <dbReference type="Google" id="ProtNLM"/>
    </source>
</evidence>
<feature type="transmembrane region" description="Helical" evidence="1">
    <location>
        <begin position="73"/>
        <end position="92"/>
    </location>
</feature>
<organism evidence="2 3">
    <name type="scientific">Ruegeria marisrubri</name>
    <dbReference type="NCBI Taxonomy" id="1685379"/>
    <lineage>
        <taxon>Bacteria</taxon>
        <taxon>Pseudomonadati</taxon>
        <taxon>Pseudomonadota</taxon>
        <taxon>Alphaproteobacteria</taxon>
        <taxon>Rhodobacterales</taxon>
        <taxon>Roseobacteraceae</taxon>
        <taxon>Ruegeria</taxon>
    </lineage>
</organism>
<accession>A0A0X3TBY7</accession>
<keyword evidence="1" id="KW-1133">Transmembrane helix</keyword>
<keyword evidence="1" id="KW-0812">Transmembrane</keyword>
<keyword evidence="3" id="KW-1185">Reference proteome</keyword>
<feature type="transmembrane region" description="Helical" evidence="1">
    <location>
        <begin position="226"/>
        <end position="247"/>
    </location>
</feature>
<feature type="transmembrane region" description="Helical" evidence="1">
    <location>
        <begin position="12"/>
        <end position="31"/>
    </location>
</feature>
<name>A0A0X3TBY7_9RHOB</name>
<dbReference type="STRING" id="1685379.AVO45_14530"/>
<proteinExistence type="predicted"/>
<dbReference type="InterPro" id="IPR038770">
    <property type="entry name" value="Na+/solute_symporter_sf"/>
</dbReference>
<sequence>MILSVLTFIARHGKFGLIAGLIAGIALPGLAGALRHWIPEMVALLLFLTAFRIGPRDTMESLGALTRTAGTALVLQLALPLAFLGGLALLGLPLSPLALAVTLVLAAPSVTGAANFAILLGHDPAPALRLLIIGTAALPLTAIPVFAMLPQFGELASVLHAALRLLVVILAAAGFGFALRHWGFPRLTDRGRRATDGMTVIALAVIVVGLMSAIRPAFERDPAELGFWLAAAFIVNFGMQLLAFAVLRARARPDAVPTAIIAGNRNFALFFVALPPEATDPLLIFLGCYQFPMYLTPTLLRRLYDPR</sequence>
<evidence type="ECO:0000313" key="2">
    <source>
        <dbReference type="EMBL" id="KUJ73304.1"/>
    </source>
</evidence>
<feature type="transmembrane region" description="Helical" evidence="1">
    <location>
        <begin position="127"/>
        <end position="149"/>
    </location>
</feature>
<dbReference type="AlphaFoldDB" id="A0A0X3TBY7"/>
<comment type="caution">
    <text evidence="2">The sequence shown here is derived from an EMBL/GenBank/DDBJ whole genome shotgun (WGS) entry which is preliminary data.</text>
</comment>
<reference evidence="2 3" key="1">
    <citation type="submission" date="2015-12" db="EMBL/GenBank/DDBJ databases">
        <authorList>
            <person name="Shamseldin A."/>
            <person name="Moawad H."/>
            <person name="Abd El-Rahim W.M."/>
            <person name="Sadowsky M.J."/>
        </authorList>
    </citation>
    <scope>NUCLEOTIDE SEQUENCE [LARGE SCALE GENOMIC DNA]</scope>
    <source>
        <strain evidence="2 3">ZGT118</strain>
    </source>
</reference>